<dbReference type="InterPro" id="IPR036291">
    <property type="entry name" value="NAD(P)-bd_dom_sf"/>
</dbReference>
<reference evidence="2 3" key="1">
    <citation type="journal article" date="2019" name="Int. J. Syst. Evol. Microbiol.">
        <title>The Global Catalogue of Microorganisms (GCM) 10K type strain sequencing project: providing services to taxonomists for standard genome sequencing and annotation.</title>
        <authorList>
            <consortium name="The Broad Institute Genomics Platform"/>
            <consortium name="The Broad Institute Genome Sequencing Center for Infectious Disease"/>
            <person name="Wu L."/>
            <person name="Ma J."/>
        </authorList>
    </citation>
    <scope>NUCLEOTIDE SEQUENCE [LARGE SCALE GENOMIC DNA]</scope>
    <source>
        <strain evidence="2 3">JCM 15933</strain>
    </source>
</reference>
<evidence type="ECO:0000313" key="3">
    <source>
        <dbReference type="Proteomes" id="UP001501470"/>
    </source>
</evidence>
<dbReference type="Pfam" id="PF13460">
    <property type="entry name" value="NAD_binding_10"/>
    <property type="match status" value="1"/>
</dbReference>
<feature type="domain" description="NAD(P)-binding" evidence="1">
    <location>
        <begin position="7"/>
        <end position="184"/>
    </location>
</feature>
<dbReference type="EMBL" id="BAAAQD010000013">
    <property type="protein sequence ID" value="GAA1534706.1"/>
    <property type="molecule type" value="Genomic_DNA"/>
</dbReference>
<keyword evidence="3" id="KW-1185">Reference proteome</keyword>
<accession>A0ABN2B7D9</accession>
<proteinExistence type="predicted"/>
<comment type="caution">
    <text evidence="2">The sequence shown here is derived from an EMBL/GenBank/DDBJ whole genome shotgun (WGS) entry which is preliminary data.</text>
</comment>
<gene>
    <name evidence="2" type="ORF">GCM10009827_061060</name>
</gene>
<dbReference type="InterPro" id="IPR016040">
    <property type="entry name" value="NAD(P)-bd_dom"/>
</dbReference>
<dbReference type="RefSeq" id="WP_344505764.1">
    <property type="nucleotide sequence ID" value="NZ_BAAAQD010000013.1"/>
</dbReference>
<dbReference type="Gene3D" id="3.40.50.720">
    <property type="entry name" value="NAD(P)-binding Rossmann-like Domain"/>
    <property type="match status" value="1"/>
</dbReference>
<evidence type="ECO:0000313" key="2">
    <source>
        <dbReference type="EMBL" id="GAA1534706.1"/>
    </source>
</evidence>
<dbReference type="Proteomes" id="UP001501470">
    <property type="component" value="Unassembled WGS sequence"/>
</dbReference>
<sequence>MIIIGAANGALGRLVIDHLRTHHPHLPLTAAVRDPTRCTDLTTRGVDVRHGDYDDPDTLRTAFQGADRLLLISSPELDPDRRTRQHRNALDAAVAAGVRTVAYTSFLGADRSGDGLNAAHHATERAIADSGLPATILRNPFYSEAFVNPTLRDATTLPDGTGGRALNTAPRSDLAAAAASVLVDDAHLGRSYDLTGPLWTYADLAAAVTDLTGRHVDAVATDDVPGPLGFLMRLAKAGMLEHQTPDLEHLLGRPPTTLREATAAALGAAPA</sequence>
<evidence type="ECO:0000259" key="1">
    <source>
        <dbReference type="Pfam" id="PF13460"/>
    </source>
</evidence>
<dbReference type="InterPro" id="IPR052718">
    <property type="entry name" value="NmrA-type_oxidoreductase"/>
</dbReference>
<dbReference type="PANTHER" id="PTHR47129">
    <property type="entry name" value="QUINONE OXIDOREDUCTASE 2"/>
    <property type="match status" value="1"/>
</dbReference>
<dbReference type="SUPFAM" id="SSF51735">
    <property type="entry name" value="NAD(P)-binding Rossmann-fold domains"/>
    <property type="match status" value="1"/>
</dbReference>
<dbReference type="Gene3D" id="3.90.25.10">
    <property type="entry name" value="UDP-galactose 4-epimerase, domain 1"/>
    <property type="match status" value="1"/>
</dbReference>
<name>A0ABN2B7D9_9ACTN</name>
<protein>
    <submittedName>
        <fullName evidence="2">SDR family oxidoreductase</fullName>
    </submittedName>
</protein>
<dbReference type="PANTHER" id="PTHR47129:SF1">
    <property type="entry name" value="NMRA-LIKE DOMAIN-CONTAINING PROTEIN"/>
    <property type="match status" value="1"/>
</dbReference>
<organism evidence="2 3">
    <name type="scientific">Dactylosporangium maewongense</name>
    <dbReference type="NCBI Taxonomy" id="634393"/>
    <lineage>
        <taxon>Bacteria</taxon>
        <taxon>Bacillati</taxon>
        <taxon>Actinomycetota</taxon>
        <taxon>Actinomycetes</taxon>
        <taxon>Micromonosporales</taxon>
        <taxon>Micromonosporaceae</taxon>
        <taxon>Dactylosporangium</taxon>
    </lineage>
</organism>